<gene>
    <name evidence="1" type="ORF">MA16_Dca008551</name>
</gene>
<evidence type="ECO:0000313" key="2">
    <source>
        <dbReference type="Proteomes" id="UP000233837"/>
    </source>
</evidence>
<keyword evidence="2" id="KW-1185">Reference proteome</keyword>
<dbReference type="EMBL" id="KZ501875">
    <property type="protein sequence ID" value="PKU87455.1"/>
    <property type="molecule type" value="Genomic_DNA"/>
</dbReference>
<proteinExistence type="predicted"/>
<dbReference type="Proteomes" id="UP000233837">
    <property type="component" value="Unassembled WGS sequence"/>
</dbReference>
<accession>A0A2I0XHS0</accession>
<protein>
    <submittedName>
        <fullName evidence="1">Uncharacterized protein</fullName>
    </submittedName>
</protein>
<reference evidence="1 2" key="2">
    <citation type="journal article" date="2017" name="Nature">
        <title>The Apostasia genome and the evolution of orchids.</title>
        <authorList>
            <person name="Zhang G.Q."/>
            <person name="Liu K.W."/>
            <person name="Li Z."/>
            <person name="Lohaus R."/>
            <person name="Hsiao Y.Y."/>
            <person name="Niu S.C."/>
            <person name="Wang J.Y."/>
            <person name="Lin Y.C."/>
            <person name="Xu Q."/>
            <person name="Chen L.J."/>
            <person name="Yoshida K."/>
            <person name="Fujiwara S."/>
            <person name="Wang Z.W."/>
            <person name="Zhang Y.Q."/>
            <person name="Mitsuda N."/>
            <person name="Wang M."/>
            <person name="Liu G.H."/>
            <person name="Pecoraro L."/>
            <person name="Huang H.X."/>
            <person name="Xiao X.J."/>
            <person name="Lin M."/>
            <person name="Wu X.Y."/>
            <person name="Wu W.L."/>
            <person name="Chen Y.Y."/>
            <person name="Chang S.B."/>
            <person name="Sakamoto S."/>
            <person name="Ohme-Takagi M."/>
            <person name="Yagi M."/>
            <person name="Zeng S.J."/>
            <person name="Shen C.Y."/>
            <person name="Yeh C.M."/>
            <person name="Luo Y.B."/>
            <person name="Tsai W.C."/>
            <person name="Van de Peer Y."/>
            <person name="Liu Z.J."/>
        </authorList>
    </citation>
    <scope>NUCLEOTIDE SEQUENCE [LARGE SCALE GENOMIC DNA]</scope>
    <source>
        <tissue evidence="1">The whole plant</tissue>
    </source>
</reference>
<reference evidence="1 2" key="1">
    <citation type="journal article" date="2016" name="Sci. Rep.">
        <title>The Dendrobium catenatum Lindl. genome sequence provides insights into polysaccharide synthase, floral development and adaptive evolution.</title>
        <authorList>
            <person name="Zhang G.Q."/>
            <person name="Xu Q."/>
            <person name="Bian C."/>
            <person name="Tsai W.C."/>
            <person name="Yeh C.M."/>
            <person name="Liu K.W."/>
            <person name="Yoshida K."/>
            <person name="Zhang L.S."/>
            <person name="Chang S.B."/>
            <person name="Chen F."/>
            <person name="Shi Y."/>
            <person name="Su Y.Y."/>
            <person name="Zhang Y.Q."/>
            <person name="Chen L.J."/>
            <person name="Yin Y."/>
            <person name="Lin M."/>
            <person name="Huang H."/>
            <person name="Deng H."/>
            <person name="Wang Z.W."/>
            <person name="Zhu S.L."/>
            <person name="Zhao X."/>
            <person name="Deng C."/>
            <person name="Niu S.C."/>
            <person name="Huang J."/>
            <person name="Wang M."/>
            <person name="Liu G.H."/>
            <person name="Yang H.J."/>
            <person name="Xiao X.J."/>
            <person name="Hsiao Y.Y."/>
            <person name="Wu W.L."/>
            <person name="Chen Y.Y."/>
            <person name="Mitsuda N."/>
            <person name="Ohme-Takagi M."/>
            <person name="Luo Y.B."/>
            <person name="Van de Peer Y."/>
            <person name="Liu Z.J."/>
        </authorList>
    </citation>
    <scope>NUCLEOTIDE SEQUENCE [LARGE SCALE GENOMIC DNA]</scope>
    <source>
        <tissue evidence="1">The whole plant</tissue>
    </source>
</reference>
<dbReference type="AlphaFoldDB" id="A0A2I0XHS0"/>
<organism evidence="1 2">
    <name type="scientific">Dendrobium catenatum</name>
    <dbReference type="NCBI Taxonomy" id="906689"/>
    <lineage>
        <taxon>Eukaryota</taxon>
        <taxon>Viridiplantae</taxon>
        <taxon>Streptophyta</taxon>
        <taxon>Embryophyta</taxon>
        <taxon>Tracheophyta</taxon>
        <taxon>Spermatophyta</taxon>
        <taxon>Magnoliopsida</taxon>
        <taxon>Liliopsida</taxon>
        <taxon>Asparagales</taxon>
        <taxon>Orchidaceae</taxon>
        <taxon>Epidendroideae</taxon>
        <taxon>Malaxideae</taxon>
        <taxon>Dendrobiinae</taxon>
        <taxon>Dendrobium</taxon>
    </lineage>
</organism>
<evidence type="ECO:0000313" key="1">
    <source>
        <dbReference type="EMBL" id="PKU87455.1"/>
    </source>
</evidence>
<sequence length="71" mass="7707">MADEKLAETAAKLGAAATAAVQEGGTSDQSWRYLITKLVQLCLKWRNQLVLPSFSNIGPAPNLCNFKSIKK</sequence>
<name>A0A2I0XHS0_9ASPA</name>